<gene>
    <name evidence="3" type="ORF">HUK38_04625</name>
</gene>
<dbReference type="Pfam" id="PF01381">
    <property type="entry name" value="HTH_3"/>
    <property type="match status" value="1"/>
</dbReference>
<dbReference type="GO" id="GO:0003677">
    <property type="term" value="F:DNA binding"/>
    <property type="evidence" value="ECO:0007669"/>
    <property type="project" value="UniProtKB-KW"/>
</dbReference>
<sequence>MNRRDLQPILLPTIDAQPVASPYTYGMSKKYWYQVATERRKALGITYEQIAAALGVSKSTVGHWFTGRNRPLFDTIREIAKVLDTTVAELTSEDPYFVTDDLERDILYCVRETPPEYRKQLANVVKAYKDSFNNIKNNTVKP</sequence>
<feature type="domain" description="HTH cro/C1-type" evidence="2">
    <location>
        <begin position="38"/>
        <end position="90"/>
    </location>
</feature>
<evidence type="ECO:0000259" key="2">
    <source>
        <dbReference type="PROSITE" id="PS50943"/>
    </source>
</evidence>
<comment type="caution">
    <text evidence="3">The sequence shown here is derived from an EMBL/GenBank/DDBJ whole genome shotgun (WGS) entry which is preliminary data.</text>
</comment>
<dbReference type="Gene3D" id="1.10.260.40">
    <property type="entry name" value="lambda repressor-like DNA-binding domains"/>
    <property type="match status" value="1"/>
</dbReference>
<dbReference type="InterPro" id="IPR001387">
    <property type="entry name" value="Cro/C1-type_HTH"/>
</dbReference>
<dbReference type="SMART" id="SM00530">
    <property type="entry name" value="HTH_XRE"/>
    <property type="match status" value="1"/>
</dbReference>
<reference evidence="3 4" key="1">
    <citation type="journal article" date="2020" name="Arch. Microbiol.">
        <title>The genome sequence of the giant phototrophic gammaproteobacterium Thiospirillum jenense gives insight into its physiological properties and phylogenetic relationships.</title>
        <authorList>
            <person name="Imhoff J.F."/>
            <person name="Meyer T.E."/>
            <person name="Kyndt J.A."/>
        </authorList>
    </citation>
    <scope>NUCLEOTIDE SEQUENCE [LARGE SCALE GENOMIC DNA]</scope>
    <source>
        <strain evidence="3 4">DSM 216</strain>
    </source>
</reference>
<dbReference type="RefSeq" id="WP_182582939.1">
    <property type="nucleotide sequence ID" value="NZ_JABVCQ010000007.1"/>
</dbReference>
<dbReference type="AlphaFoldDB" id="A0A839H794"/>
<dbReference type="CDD" id="cd00093">
    <property type="entry name" value="HTH_XRE"/>
    <property type="match status" value="1"/>
</dbReference>
<organism evidence="3 4">
    <name type="scientific">Thiospirillum jenense</name>
    <dbReference type="NCBI Taxonomy" id="1653858"/>
    <lineage>
        <taxon>Bacteria</taxon>
        <taxon>Pseudomonadati</taxon>
        <taxon>Pseudomonadota</taxon>
        <taxon>Gammaproteobacteria</taxon>
        <taxon>Chromatiales</taxon>
        <taxon>Chromatiaceae</taxon>
        <taxon>Thiospirillum</taxon>
    </lineage>
</organism>
<accession>A0A839H794</accession>
<dbReference type="PANTHER" id="PTHR46558:SF11">
    <property type="entry name" value="HTH-TYPE TRANSCRIPTIONAL REGULATOR XRE"/>
    <property type="match status" value="1"/>
</dbReference>
<dbReference type="EMBL" id="JABVCQ010000007">
    <property type="protein sequence ID" value="MBB1125515.1"/>
    <property type="molecule type" value="Genomic_DNA"/>
</dbReference>
<dbReference type="PROSITE" id="PS50943">
    <property type="entry name" value="HTH_CROC1"/>
    <property type="match status" value="1"/>
</dbReference>
<proteinExistence type="predicted"/>
<dbReference type="SUPFAM" id="SSF47413">
    <property type="entry name" value="lambda repressor-like DNA-binding domains"/>
    <property type="match status" value="1"/>
</dbReference>
<evidence type="ECO:0000256" key="1">
    <source>
        <dbReference type="ARBA" id="ARBA00023125"/>
    </source>
</evidence>
<dbReference type="Proteomes" id="UP000548632">
    <property type="component" value="Unassembled WGS sequence"/>
</dbReference>
<evidence type="ECO:0000313" key="3">
    <source>
        <dbReference type="EMBL" id="MBB1125515.1"/>
    </source>
</evidence>
<keyword evidence="1" id="KW-0238">DNA-binding</keyword>
<protein>
    <submittedName>
        <fullName evidence="3">Helix-turn-helix transcriptional regulator</fullName>
    </submittedName>
</protein>
<dbReference type="PANTHER" id="PTHR46558">
    <property type="entry name" value="TRACRIPTIONAL REGULATORY PROTEIN-RELATED-RELATED"/>
    <property type="match status" value="1"/>
</dbReference>
<keyword evidence="4" id="KW-1185">Reference proteome</keyword>
<name>A0A839H794_9GAMM</name>
<evidence type="ECO:0000313" key="4">
    <source>
        <dbReference type="Proteomes" id="UP000548632"/>
    </source>
</evidence>
<dbReference type="InterPro" id="IPR010982">
    <property type="entry name" value="Lambda_DNA-bd_dom_sf"/>
</dbReference>